<proteinExistence type="inferred from homology"/>
<dbReference type="PANTHER" id="PTHR15040">
    <property type="entry name" value="DERMATOPONTIN-RELATED"/>
    <property type="match status" value="1"/>
</dbReference>
<sequence>MARNTAVAVFLLCAVLLLCFPERADCGADLPARQSRQSPVAGSWANGYHRWFSFSCAGWNQFISGLHSHHNDGYEDRRFKFECRNLTITPEQYGSNYTSGYLNEYDAEVDFECPSHSVMREVQSAHSDWHMDRNWNFICMQVGIAPWRNSLGLHRVVGFCWSGCTWSQYNDWDDDVIIPTADWTFITGARSHHDNTYE</sequence>
<feature type="chain" id="PRO_5035456883" evidence="5">
    <location>
        <begin position="27"/>
        <end position="198"/>
    </location>
</feature>
<keyword evidence="7" id="KW-1185">Reference proteome</keyword>
<dbReference type="GO" id="GO:0030199">
    <property type="term" value="P:collagen fibril organization"/>
    <property type="evidence" value="ECO:0007669"/>
    <property type="project" value="TreeGrafter"/>
</dbReference>
<dbReference type="GO" id="GO:0005615">
    <property type="term" value="C:extracellular space"/>
    <property type="evidence" value="ECO:0007669"/>
    <property type="project" value="TreeGrafter"/>
</dbReference>
<dbReference type="EMBL" id="OV696687">
    <property type="protein sequence ID" value="CAH1252809.1"/>
    <property type="molecule type" value="Genomic_DNA"/>
</dbReference>
<reference evidence="6" key="1">
    <citation type="submission" date="2022-01" db="EMBL/GenBank/DDBJ databases">
        <authorList>
            <person name="Braso-Vives M."/>
        </authorList>
    </citation>
    <scope>NUCLEOTIDE SEQUENCE</scope>
</reference>
<evidence type="ECO:0000256" key="1">
    <source>
        <dbReference type="ARBA" id="ARBA00004613"/>
    </source>
</evidence>
<accession>A0A8J9ZE80</accession>
<comment type="similarity">
    <text evidence="2">Belongs to the dermatopontin family.</text>
</comment>
<dbReference type="InterPro" id="IPR026645">
    <property type="entry name" value="Dermatopontin"/>
</dbReference>
<evidence type="ECO:0000313" key="6">
    <source>
        <dbReference type="EMBL" id="CAH1252809.1"/>
    </source>
</evidence>
<dbReference type="Proteomes" id="UP000838412">
    <property type="component" value="Chromosome 2"/>
</dbReference>
<gene>
    <name evidence="6" type="primary">Hypp1017</name>
    <name evidence="6" type="ORF">BLAG_LOCUS12792</name>
</gene>
<dbReference type="AlphaFoldDB" id="A0A8J9ZE80"/>
<keyword evidence="4" id="KW-1015">Disulfide bond</keyword>
<dbReference type="OrthoDB" id="5975249at2759"/>
<name>A0A8J9ZE80_BRALA</name>
<evidence type="ECO:0000256" key="4">
    <source>
        <dbReference type="ARBA" id="ARBA00023157"/>
    </source>
</evidence>
<organism evidence="6 7">
    <name type="scientific">Branchiostoma lanceolatum</name>
    <name type="common">Common lancelet</name>
    <name type="synonym">Amphioxus lanceolatum</name>
    <dbReference type="NCBI Taxonomy" id="7740"/>
    <lineage>
        <taxon>Eukaryota</taxon>
        <taxon>Metazoa</taxon>
        <taxon>Chordata</taxon>
        <taxon>Cephalochordata</taxon>
        <taxon>Leptocardii</taxon>
        <taxon>Amphioxiformes</taxon>
        <taxon>Branchiostomatidae</taxon>
        <taxon>Branchiostoma</taxon>
    </lineage>
</organism>
<dbReference type="GO" id="GO:0031012">
    <property type="term" value="C:extracellular matrix"/>
    <property type="evidence" value="ECO:0007669"/>
    <property type="project" value="TreeGrafter"/>
</dbReference>
<keyword evidence="5" id="KW-0732">Signal</keyword>
<evidence type="ECO:0000256" key="5">
    <source>
        <dbReference type="SAM" id="SignalP"/>
    </source>
</evidence>
<feature type="signal peptide" evidence="5">
    <location>
        <begin position="1"/>
        <end position="26"/>
    </location>
</feature>
<protein>
    <submittedName>
        <fullName evidence="6">Hypp1017 protein</fullName>
    </submittedName>
</protein>
<evidence type="ECO:0000256" key="3">
    <source>
        <dbReference type="ARBA" id="ARBA00022525"/>
    </source>
</evidence>
<keyword evidence="3" id="KW-0964">Secreted</keyword>
<evidence type="ECO:0000256" key="2">
    <source>
        <dbReference type="ARBA" id="ARBA00008712"/>
    </source>
</evidence>
<comment type="subcellular location">
    <subcellularLocation>
        <location evidence="1">Secreted</location>
    </subcellularLocation>
</comment>
<evidence type="ECO:0000313" key="7">
    <source>
        <dbReference type="Proteomes" id="UP000838412"/>
    </source>
</evidence>
<dbReference type="Pfam" id="PF14704">
    <property type="entry name" value="DERM"/>
    <property type="match status" value="1"/>
</dbReference>
<dbReference type="PANTHER" id="PTHR15040:SF1">
    <property type="entry name" value="DERMATOPONTIN-LIKE ISOFORM X1"/>
    <property type="match status" value="1"/>
</dbReference>